<gene>
    <name evidence="3" type="ORF">A2151_00245</name>
</gene>
<dbReference type="Proteomes" id="UP000178885">
    <property type="component" value="Unassembled WGS sequence"/>
</dbReference>
<feature type="compositionally biased region" description="Basic and acidic residues" evidence="1">
    <location>
        <begin position="1"/>
        <end position="14"/>
    </location>
</feature>
<proteinExistence type="predicted"/>
<comment type="caution">
    <text evidence="3">The sequence shown here is derived from an EMBL/GenBank/DDBJ whole genome shotgun (WGS) entry which is preliminary data.</text>
</comment>
<dbReference type="PROSITE" id="PS51788">
    <property type="entry name" value="CULT"/>
    <property type="match status" value="1"/>
</dbReference>
<protein>
    <recommendedName>
        <fullName evidence="2">CULT domain-containing protein</fullName>
    </recommendedName>
</protein>
<dbReference type="Gene3D" id="2.170.150.20">
    <property type="entry name" value="Peptide methionine sulfoxide reductase"/>
    <property type="match status" value="1"/>
</dbReference>
<dbReference type="EMBL" id="MFSU01000019">
    <property type="protein sequence ID" value="OGI48779.1"/>
    <property type="molecule type" value="Genomic_DNA"/>
</dbReference>
<feature type="domain" description="CULT" evidence="2">
    <location>
        <begin position="27"/>
        <end position="128"/>
    </location>
</feature>
<name>A0A1F6TUQ8_9PROT</name>
<evidence type="ECO:0000259" key="2">
    <source>
        <dbReference type="PROSITE" id="PS51788"/>
    </source>
</evidence>
<dbReference type="AlphaFoldDB" id="A0A1F6TUQ8"/>
<organism evidence="3 4">
    <name type="scientific">Candidatus Muproteobacteria bacterium RBG_16_65_34</name>
    <dbReference type="NCBI Taxonomy" id="1817760"/>
    <lineage>
        <taxon>Bacteria</taxon>
        <taxon>Pseudomonadati</taxon>
        <taxon>Pseudomonadota</taxon>
        <taxon>Candidatus Muproteobacteria</taxon>
    </lineage>
</organism>
<evidence type="ECO:0000313" key="4">
    <source>
        <dbReference type="Proteomes" id="UP000178885"/>
    </source>
</evidence>
<accession>A0A1F6TUQ8</accession>
<evidence type="ECO:0000256" key="1">
    <source>
        <dbReference type="SAM" id="MobiDB-lite"/>
    </source>
</evidence>
<dbReference type="CDD" id="cd15777">
    <property type="entry name" value="CRBN_C_like"/>
    <property type="match status" value="1"/>
</dbReference>
<sequence>MLFFDPHREAERRQSQLAQAQPKEEREKRLFCAACKQPVTHQDERIAVAGGHEHRCANPHGLSFRIGCFRDAAGCAAVGAATIEYTWFQGYAWRIAVCAHCRAHLGWRFEADAERFHGLIVDRLTSIGPARGS</sequence>
<feature type="region of interest" description="Disordered" evidence="1">
    <location>
        <begin position="1"/>
        <end position="22"/>
    </location>
</feature>
<dbReference type="FunFam" id="2.170.150.20:FF:000007">
    <property type="entry name" value="Protein cereblon"/>
    <property type="match status" value="1"/>
</dbReference>
<dbReference type="InterPro" id="IPR034750">
    <property type="entry name" value="CULT"/>
</dbReference>
<reference evidence="3 4" key="1">
    <citation type="journal article" date="2016" name="Nat. Commun.">
        <title>Thousands of microbial genomes shed light on interconnected biogeochemical processes in an aquifer system.</title>
        <authorList>
            <person name="Anantharaman K."/>
            <person name="Brown C.T."/>
            <person name="Hug L.A."/>
            <person name="Sharon I."/>
            <person name="Castelle C.J."/>
            <person name="Probst A.J."/>
            <person name="Thomas B.C."/>
            <person name="Singh A."/>
            <person name="Wilkins M.J."/>
            <person name="Karaoz U."/>
            <person name="Brodie E.L."/>
            <person name="Williams K.H."/>
            <person name="Hubbard S.S."/>
            <person name="Banfield J.F."/>
        </authorList>
    </citation>
    <scope>NUCLEOTIDE SEQUENCE [LARGE SCALE GENOMIC DNA]</scope>
</reference>
<evidence type="ECO:0000313" key="3">
    <source>
        <dbReference type="EMBL" id="OGI48779.1"/>
    </source>
</evidence>